<name>A0A0D2L7U7_HYPSF</name>
<feature type="region of interest" description="Disordered" evidence="1">
    <location>
        <begin position="307"/>
        <end position="330"/>
    </location>
</feature>
<dbReference type="AlphaFoldDB" id="A0A0D2L7U7"/>
<reference evidence="3" key="1">
    <citation type="submission" date="2014-04" db="EMBL/GenBank/DDBJ databases">
        <title>Evolutionary Origins and Diversification of the Mycorrhizal Mutualists.</title>
        <authorList>
            <consortium name="DOE Joint Genome Institute"/>
            <consortium name="Mycorrhizal Genomics Consortium"/>
            <person name="Kohler A."/>
            <person name="Kuo A."/>
            <person name="Nagy L.G."/>
            <person name="Floudas D."/>
            <person name="Copeland A."/>
            <person name="Barry K.W."/>
            <person name="Cichocki N."/>
            <person name="Veneault-Fourrey C."/>
            <person name="LaButti K."/>
            <person name="Lindquist E.A."/>
            <person name="Lipzen A."/>
            <person name="Lundell T."/>
            <person name="Morin E."/>
            <person name="Murat C."/>
            <person name="Riley R."/>
            <person name="Ohm R."/>
            <person name="Sun H."/>
            <person name="Tunlid A."/>
            <person name="Henrissat B."/>
            <person name="Grigoriev I.V."/>
            <person name="Hibbett D.S."/>
            <person name="Martin F."/>
        </authorList>
    </citation>
    <scope>NUCLEOTIDE SEQUENCE [LARGE SCALE GENOMIC DNA]</scope>
    <source>
        <strain evidence="3">FD-334 SS-4</strain>
    </source>
</reference>
<dbReference type="EMBL" id="KN817544">
    <property type="protein sequence ID" value="KJA23217.1"/>
    <property type="molecule type" value="Genomic_DNA"/>
</dbReference>
<protein>
    <submittedName>
        <fullName evidence="2">Uncharacterized protein</fullName>
    </submittedName>
</protein>
<feature type="compositionally biased region" description="Basic residues" evidence="1">
    <location>
        <begin position="198"/>
        <end position="209"/>
    </location>
</feature>
<dbReference type="Proteomes" id="UP000054270">
    <property type="component" value="Unassembled WGS sequence"/>
</dbReference>
<organism evidence="2 3">
    <name type="scientific">Hypholoma sublateritium (strain FD-334 SS-4)</name>
    <dbReference type="NCBI Taxonomy" id="945553"/>
    <lineage>
        <taxon>Eukaryota</taxon>
        <taxon>Fungi</taxon>
        <taxon>Dikarya</taxon>
        <taxon>Basidiomycota</taxon>
        <taxon>Agaricomycotina</taxon>
        <taxon>Agaricomycetes</taxon>
        <taxon>Agaricomycetidae</taxon>
        <taxon>Agaricales</taxon>
        <taxon>Agaricineae</taxon>
        <taxon>Strophariaceae</taxon>
        <taxon>Hypholoma</taxon>
    </lineage>
</organism>
<feature type="region of interest" description="Disordered" evidence="1">
    <location>
        <begin position="194"/>
        <end position="286"/>
    </location>
</feature>
<sequence>MSSPYTKAHNDAMRKDTQPESSLRNATSDASDMDSDTAARTAAENLRNSTYGHSHSDRDNTRSGFGGLDDSRGASKPESTPSEIKDESGLADDIHGRNAGAVRDAFDSGTRSHQLYHGGAGSTSAPFETGQSDSFMGIPSTGVNSGAGIHAQQYRGRDAGVVFDDETQRHGDIHHDSTHHATESGQPSCVTCADKGHHTSSHNIGHHTSGHTMSTSQAPSFGGNESMGYGSRTAGAGSEQLGTSQTSSFGGIGHGSQAVGTGAQGTRMGTGFKEGGDESYGSKVQGTGKLSVTDKFMGGVEKTAGKVTRNVEMESHGAAREAGSLGVTKN</sequence>
<evidence type="ECO:0000256" key="1">
    <source>
        <dbReference type="SAM" id="MobiDB-lite"/>
    </source>
</evidence>
<feature type="compositionally biased region" description="Polar residues" evidence="1">
    <location>
        <begin position="210"/>
        <end position="219"/>
    </location>
</feature>
<feature type="compositionally biased region" description="Basic and acidic residues" evidence="1">
    <location>
        <begin position="309"/>
        <end position="319"/>
    </location>
</feature>
<feature type="region of interest" description="Disordered" evidence="1">
    <location>
        <begin position="1"/>
        <end position="95"/>
    </location>
</feature>
<evidence type="ECO:0000313" key="2">
    <source>
        <dbReference type="EMBL" id="KJA23217.1"/>
    </source>
</evidence>
<dbReference type="OrthoDB" id="3170343at2759"/>
<gene>
    <name evidence="2" type="ORF">HYPSUDRAFT_40014</name>
</gene>
<keyword evidence="3" id="KW-1185">Reference proteome</keyword>
<feature type="region of interest" description="Disordered" evidence="1">
    <location>
        <begin position="110"/>
        <end position="130"/>
    </location>
</feature>
<evidence type="ECO:0000313" key="3">
    <source>
        <dbReference type="Proteomes" id="UP000054270"/>
    </source>
</evidence>
<feature type="compositionally biased region" description="Basic and acidic residues" evidence="1">
    <location>
        <begin position="83"/>
        <end position="95"/>
    </location>
</feature>
<feature type="compositionally biased region" description="Polar residues" evidence="1">
    <location>
        <begin position="240"/>
        <end position="249"/>
    </location>
</feature>
<feature type="compositionally biased region" description="Low complexity" evidence="1">
    <location>
        <begin position="26"/>
        <end position="43"/>
    </location>
</feature>
<feature type="compositionally biased region" description="Basic and acidic residues" evidence="1">
    <location>
        <begin position="8"/>
        <end position="18"/>
    </location>
</feature>
<accession>A0A0D2L7U7</accession>
<proteinExistence type="predicted"/>